<dbReference type="InterPro" id="IPR016130">
    <property type="entry name" value="Tyr_Pase_AS"/>
</dbReference>
<accession>A0A0N5CSX4</accession>
<reference evidence="6" key="1">
    <citation type="submission" date="2017-02" db="UniProtKB">
        <authorList>
            <consortium name="WormBaseParasite"/>
        </authorList>
    </citation>
    <scope>IDENTIFICATION</scope>
</reference>
<dbReference type="PANTHER" id="PTHR46163:SF5">
    <property type="entry name" value="TYROSINE-PROTEIN PHOSPHATASE"/>
    <property type="match status" value="1"/>
</dbReference>
<evidence type="ECO:0000313" key="6">
    <source>
        <dbReference type="WBParaSite" id="TCLT_0000333101-mRNA-1"/>
    </source>
</evidence>
<dbReference type="InterPro" id="IPR000387">
    <property type="entry name" value="Tyr_Pase_dom"/>
</dbReference>
<organism evidence="6">
    <name type="scientific">Thelazia callipaeda</name>
    <name type="common">Oriental eyeworm</name>
    <name type="synonym">Parasitic nematode</name>
    <dbReference type="NCBI Taxonomy" id="103827"/>
    <lineage>
        <taxon>Eukaryota</taxon>
        <taxon>Metazoa</taxon>
        <taxon>Ecdysozoa</taxon>
        <taxon>Nematoda</taxon>
        <taxon>Chromadorea</taxon>
        <taxon>Rhabditida</taxon>
        <taxon>Spirurina</taxon>
        <taxon>Spiruromorpha</taxon>
        <taxon>Thelazioidea</taxon>
        <taxon>Thelaziidae</taxon>
        <taxon>Thelazia</taxon>
    </lineage>
</organism>
<dbReference type="PANTHER" id="PTHR46163">
    <property type="entry name" value="TYROSINE-PROTEIN PHOSPHATASE-RELATED"/>
    <property type="match status" value="1"/>
</dbReference>
<evidence type="ECO:0000259" key="2">
    <source>
        <dbReference type="PROSITE" id="PS50055"/>
    </source>
</evidence>
<dbReference type="InterPro" id="IPR000242">
    <property type="entry name" value="PTP_cat"/>
</dbReference>
<feature type="region of interest" description="Disordered" evidence="1">
    <location>
        <begin position="207"/>
        <end position="228"/>
    </location>
</feature>
<dbReference type="GO" id="GO:0004725">
    <property type="term" value="F:protein tyrosine phosphatase activity"/>
    <property type="evidence" value="ECO:0007669"/>
    <property type="project" value="InterPro"/>
</dbReference>
<dbReference type="Pfam" id="PF00102">
    <property type="entry name" value="Y_phosphatase"/>
    <property type="match status" value="1"/>
</dbReference>
<dbReference type="AlphaFoldDB" id="A0A0N5CSX4"/>
<gene>
    <name evidence="4" type="ORF">TCLT_LOCUS3325</name>
</gene>
<dbReference type="Gene3D" id="3.90.190.10">
    <property type="entry name" value="Protein tyrosine phosphatase superfamily"/>
    <property type="match status" value="1"/>
</dbReference>
<protein>
    <submittedName>
        <fullName evidence="6">PTPRZ phosphatase</fullName>
    </submittedName>
</protein>
<dbReference type="SMART" id="SM00404">
    <property type="entry name" value="PTPc_motif"/>
    <property type="match status" value="1"/>
</dbReference>
<evidence type="ECO:0000256" key="1">
    <source>
        <dbReference type="SAM" id="MobiDB-lite"/>
    </source>
</evidence>
<evidence type="ECO:0000313" key="4">
    <source>
        <dbReference type="EMBL" id="VDM99738.1"/>
    </source>
</evidence>
<dbReference type="SUPFAM" id="SSF52799">
    <property type="entry name" value="(Phosphotyrosine protein) phosphatases II"/>
    <property type="match status" value="1"/>
</dbReference>
<dbReference type="PRINTS" id="PR00700">
    <property type="entry name" value="PRTYPHPHTASE"/>
</dbReference>
<dbReference type="Proteomes" id="UP000276776">
    <property type="component" value="Unassembled WGS sequence"/>
</dbReference>
<feature type="domain" description="Tyrosine-protein phosphatase" evidence="2">
    <location>
        <begin position="1"/>
        <end position="121"/>
    </location>
</feature>
<dbReference type="CDD" id="cd00047">
    <property type="entry name" value="PTPc"/>
    <property type="match status" value="1"/>
</dbReference>
<name>A0A0N5CSX4_THECL</name>
<reference evidence="4 5" key="2">
    <citation type="submission" date="2018-11" db="EMBL/GenBank/DDBJ databases">
        <authorList>
            <consortium name="Pathogen Informatics"/>
        </authorList>
    </citation>
    <scope>NUCLEOTIDE SEQUENCE [LARGE SCALE GENOMIC DNA]</scope>
</reference>
<dbReference type="WBParaSite" id="TCLT_0000333101-mRNA-1">
    <property type="protein sequence ID" value="TCLT_0000333101-mRNA-1"/>
    <property type="gene ID" value="TCLT_0000333101"/>
</dbReference>
<dbReference type="EMBL" id="UYYF01001292">
    <property type="protein sequence ID" value="VDM99738.1"/>
    <property type="molecule type" value="Genomic_DNA"/>
</dbReference>
<dbReference type="InterPro" id="IPR003595">
    <property type="entry name" value="Tyr_Pase_cat"/>
</dbReference>
<dbReference type="PROSITE" id="PS50056">
    <property type="entry name" value="TYR_PHOSPHATASE_2"/>
    <property type="match status" value="1"/>
</dbReference>
<evidence type="ECO:0000313" key="5">
    <source>
        <dbReference type="Proteomes" id="UP000276776"/>
    </source>
</evidence>
<sequence>ILLTNYFLGENESRILYHRHWTTWPDHGAPTTVMVPFSLLQSAREQKRPVVVHCSAGIGRTGTLVLSVHVFVVVISAYYSSLKRGSFPNSNDYMQTLRANRAGAVQTEDQYAYSHYVVVRLLYAKKVYTSKDISGNQIFHLDSFFSQYIHFLLHGNLPVQATESIPQKIAIYQEKKTAPKKINTFEVQELLAVHNTQLTSSKFEKFENKTAQESELEPLKVSSTEKRD</sequence>
<evidence type="ECO:0000259" key="3">
    <source>
        <dbReference type="PROSITE" id="PS50056"/>
    </source>
</evidence>
<feature type="domain" description="Tyrosine specific protein phosphatases" evidence="3">
    <location>
        <begin position="38"/>
        <end position="112"/>
    </location>
</feature>
<dbReference type="STRING" id="103827.A0A0N5CSX4"/>
<proteinExistence type="predicted"/>
<dbReference type="InterPro" id="IPR029021">
    <property type="entry name" value="Prot-tyrosine_phosphatase-like"/>
</dbReference>
<dbReference type="OrthoDB" id="10253954at2759"/>
<dbReference type="InterPro" id="IPR052782">
    <property type="entry name" value="Oocyte-zygote_transition_reg"/>
</dbReference>
<keyword evidence="5" id="KW-1185">Reference proteome</keyword>
<dbReference type="PROSITE" id="PS50055">
    <property type="entry name" value="TYR_PHOSPHATASE_PTP"/>
    <property type="match status" value="1"/>
</dbReference>
<dbReference type="PROSITE" id="PS00383">
    <property type="entry name" value="TYR_PHOSPHATASE_1"/>
    <property type="match status" value="1"/>
</dbReference>